<evidence type="ECO:0000256" key="1">
    <source>
        <dbReference type="ARBA" id="ARBA00004167"/>
    </source>
</evidence>
<comment type="subcellular location">
    <subcellularLocation>
        <location evidence="1">Membrane</location>
        <topology evidence="1">Single-pass membrane protein</topology>
    </subcellularLocation>
</comment>
<dbReference type="Gene3D" id="2.40.30.170">
    <property type="match status" value="1"/>
</dbReference>
<dbReference type="RefSeq" id="WP_002997910.1">
    <property type="nucleotide sequence ID" value="NZ_UHFA01000002.1"/>
</dbReference>
<evidence type="ECO:0000256" key="2">
    <source>
        <dbReference type="ARBA" id="ARBA00009477"/>
    </source>
</evidence>
<feature type="transmembrane region" description="Helical" evidence="6">
    <location>
        <begin position="20"/>
        <end position="41"/>
    </location>
</feature>
<dbReference type="Pfam" id="PF25940">
    <property type="entry name" value="LcnD_C"/>
    <property type="match status" value="1"/>
</dbReference>
<evidence type="ECO:0000256" key="6">
    <source>
        <dbReference type="SAM" id="Phobius"/>
    </source>
</evidence>
<evidence type="ECO:0000313" key="9">
    <source>
        <dbReference type="EMBL" id="SUN36241.1"/>
    </source>
</evidence>
<comment type="similarity">
    <text evidence="2">Belongs to the membrane fusion protein (MFP) (TC 8.A.1) family.</text>
</comment>
<feature type="domain" description="LcnD-like C-terminal" evidence="8">
    <location>
        <begin position="154"/>
        <end position="242"/>
    </location>
</feature>
<organism evidence="9 10">
    <name type="scientific">Streptococcus downei MFe28</name>
    <dbReference type="NCBI Taxonomy" id="764290"/>
    <lineage>
        <taxon>Bacteria</taxon>
        <taxon>Bacillati</taxon>
        <taxon>Bacillota</taxon>
        <taxon>Bacilli</taxon>
        <taxon>Lactobacillales</taxon>
        <taxon>Streptococcaceae</taxon>
        <taxon>Streptococcus</taxon>
    </lineage>
</organism>
<dbReference type="EMBL" id="UHFA01000002">
    <property type="protein sequence ID" value="SUN36241.1"/>
    <property type="molecule type" value="Genomic_DNA"/>
</dbReference>
<keyword evidence="3 6" id="KW-0812">Transmembrane</keyword>
<dbReference type="AlphaFoldDB" id="A0A380JFW4"/>
<keyword evidence="4 6" id="KW-1133">Transmembrane helix</keyword>
<dbReference type="InterPro" id="IPR058795">
    <property type="entry name" value="LcnD_C"/>
</dbReference>
<sequence length="257" mass="28900">MDKKLLSSSEFYRRRYQNFATLSVIPIALLVICLIVFSMYATKEIVVTSTGELTPASNVTSIQSISDNAITTNNLRNNKTVKKGDTLLKYEKTKLDSQTQLYLEETGQAIQEEKAPEVKATQDGILHLEKDYSGQKAIPNGTTIGEIYPNLQKEKAINLTYYVNSNYIASIKTGQLARVSLKGDNNKNLLLKGKVIAIDKTATTTKEGNVFKVRARIDLEKQEKKYLKFGLQGKVTSIVARKTYFDYYKEKLLASFN</sequence>
<evidence type="ECO:0000256" key="5">
    <source>
        <dbReference type="ARBA" id="ARBA00023136"/>
    </source>
</evidence>
<keyword evidence="10" id="KW-1185">Reference proteome</keyword>
<proteinExistence type="inferred from homology"/>
<feature type="domain" description="LcnD-like barrel-sandwich hybrid" evidence="7">
    <location>
        <begin position="59"/>
        <end position="149"/>
    </location>
</feature>
<dbReference type="GO" id="GO:0016020">
    <property type="term" value="C:membrane"/>
    <property type="evidence" value="ECO:0007669"/>
    <property type="project" value="UniProtKB-SubCell"/>
</dbReference>
<dbReference type="PANTHER" id="PTHR30386:SF26">
    <property type="entry name" value="TRANSPORT PROTEIN COMB"/>
    <property type="match status" value="1"/>
</dbReference>
<evidence type="ECO:0000259" key="8">
    <source>
        <dbReference type="Pfam" id="PF25940"/>
    </source>
</evidence>
<keyword evidence="5 6" id="KW-0472">Membrane</keyword>
<gene>
    <name evidence="9" type="primary">lcnD</name>
    <name evidence="9" type="ORF">NCTC11391_01286</name>
</gene>
<dbReference type="Proteomes" id="UP000254082">
    <property type="component" value="Unassembled WGS sequence"/>
</dbReference>
<dbReference type="PANTHER" id="PTHR30386">
    <property type="entry name" value="MEMBRANE FUSION SUBUNIT OF EMRAB-TOLC MULTIDRUG EFFLUX PUMP"/>
    <property type="match status" value="1"/>
</dbReference>
<dbReference type="InterPro" id="IPR058786">
    <property type="entry name" value="BSH_LcnD"/>
</dbReference>
<evidence type="ECO:0000256" key="4">
    <source>
        <dbReference type="ARBA" id="ARBA00022989"/>
    </source>
</evidence>
<protein>
    <submittedName>
        <fullName evidence="9">BlpC ABC transporter</fullName>
    </submittedName>
</protein>
<accession>A0A380JFW4</accession>
<dbReference type="InterPro" id="IPR050739">
    <property type="entry name" value="MFP"/>
</dbReference>
<dbReference type="OrthoDB" id="2237368at2"/>
<dbReference type="Pfam" id="PF25935">
    <property type="entry name" value="BSH_LcnD"/>
    <property type="match status" value="1"/>
</dbReference>
<evidence type="ECO:0000256" key="3">
    <source>
        <dbReference type="ARBA" id="ARBA00022692"/>
    </source>
</evidence>
<name>A0A380JFW4_STRDO</name>
<evidence type="ECO:0000313" key="10">
    <source>
        <dbReference type="Proteomes" id="UP000254082"/>
    </source>
</evidence>
<reference evidence="9 10" key="1">
    <citation type="submission" date="2018-06" db="EMBL/GenBank/DDBJ databases">
        <authorList>
            <consortium name="Pathogen Informatics"/>
            <person name="Doyle S."/>
        </authorList>
    </citation>
    <scope>NUCLEOTIDE SEQUENCE [LARGE SCALE GENOMIC DNA]</scope>
    <source>
        <strain evidence="10">NCTC 11391</strain>
    </source>
</reference>
<evidence type="ECO:0000259" key="7">
    <source>
        <dbReference type="Pfam" id="PF25935"/>
    </source>
</evidence>